<feature type="domain" description="DUF306" evidence="2">
    <location>
        <begin position="36"/>
        <end position="140"/>
    </location>
</feature>
<feature type="domain" description="DUF306" evidence="2">
    <location>
        <begin position="150"/>
        <end position="258"/>
    </location>
</feature>
<feature type="signal peptide" evidence="1">
    <location>
        <begin position="1"/>
        <end position="21"/>
    </location>
</feature>
<dbReference type="InterPro" id="IPR005184">
    <property type="entry name" value="DUF306_Meta_HslJ"/>
</dbReference>
<evidence type="ECO:0000313" key="4">
    <source>
        <dbReference type="Proteomes" id="UP000238164"/>
    </source>
</evidence>
<dbReference type="KEGG" id="mgg:MPLG2_0734"/>
<dbReference type="InterPro" id="IPR053147">
    <property type="entry name" value="Hsp_HslJ-like"/>
</dbReference>
<keyword evidence="4" id="KW-1185">Reference proteome</keyword>
<keyword evidence="1" id="KW-0732">Signal</keyword>
<dbReference type="InterPro" id="IPR038670">
    <property type="entry name" value="HslJ-like_sf"/>
</dbReference>
<dbReference type="Pfam" id="PF03724">
    <property type="entry name" value="META"/>
    <property type="match status" value="2"/>
</dbReference>
<dbReference type="PANTHER" id="PTHR35535:SF2">
    <property type="entry name" value="DUF306 DOMAIN-CONTAINING PROTEIN"/>
    <property type="match status" value="1"/>
</dbReference>
<dbReference type="RefSeq" id="WP_105184929.1">
    <property type="nucleotide sequence ID" value="NZ_BAAAGO010000066.1"/>
</dbReference>
<dbReference type="PANTHER" id="PTHR35535">
    <property type="entry name" value="HEAT SHOCK PROTEIN HSLJ"/>
    <property type="match status" value="1"/>
</dbReference>
<name>A0A2N9JDX7_9ACTN</name>
<sequence length="261" mass="26148">MRERWAVALAVLLLFAGCASSGSPGASPTPSPSAPALAGTSWVVTHIKGSPTIAAKQPTMTFADGRVGGNASCNQYGAEFKQSGSTLTIGLAAQTQMACADDAVMKQEGAFNTALGEVKAVRGNGDGVELVTATGAVALTLAKAPDTPDKPLVGTAWTLSGIVSGDTAVSPVAGTSVTMTFTETAVSGKACNTFRGPVTVKDATIEVGPLASTKMACTNEAEGKQETSVLAILDAATGYSIEGDTLTLTAPDSKVLTFTAA</sequence>
<evidence type="ECO:0000256" key="1">
    <source>
        <dbReference type="SAM" id="SignalP"/>
    </source>
</evidence>
<protein>
    <recommendedName>
        <fullName evidence="2">DUF306 domain-containing protein</fullName>
    </recommendedName>
</protein>
<dbReference type="PROSITE" id="PS51257">
    <property type="entry name" value="PROKAR_LIPOPROTEIN"/>
    <property type="match status" value="1"/>
</dbReference>
<dbReference type="EMBL" id="LT985188">
    <property type="protein sequence ID" value="SPD85770.1"/>
    <property type="molecule type" value="Genomic_DNA"/>
</dbReference>
<accession>A0A2N9JDX7</accession>
<organism evidence="3 4">
    <name type="scientific">Micropruina glycogenica</name>
    <dbReference type="NCBI Taxonomy" id="75385"/>
    <lineage>
        <taxon>Bacteria</taxon>
        <taxon>Bacillati</taxon>
        <taxon>Actinomycetota</taxon>
        <taxon>Actinomycetes</taxon>
        <taxon>Propionibacteriales</taxon>
        <taxon>Nocardioidaceae</taxon>
        <taxon>Micropruina</taxon>
    </lineage>
</organism>
<evidence type="ECO:0000259" key="2">
    <source>
        <dbReference type="Pfam" id="PF03724"/>
    </source>
</evidence>
<dbReference type="OrthoDB" id="507754at2"/>
<evidence type="ECO:0000313" key="3">
    <source>
        <dbReference type="EMBL" id="SPD85770.1"/>
    </source>
</evidence>
<dbReference type="Gene3D" id="2.40.128.270">
    <property type="match status" value="2"/>
</dbReference>
<dbReference type="Proteomes" id="UP000238164">
    <property type="component" value="Chromosome 1"/>
</dbReference>
<reference evidence="3 4" key="1">
    <citation type="submission" date="2018-02" db="EMBL/GenBank/DDBJ databases">
        <authorList>
            <person name="Cohen D.B."/>
            <person name="Kent A.D."/>
        </authorList>
    </citation>
    <scope>NUCLEOTIDE SEQUENCE [LARGE SCALE GENOMIC DNA]</scope>
    <source>
        <strain evidence="3">1</strain>
    </source>
</reference>
<dbReference type="AlphaFoldDB" id="A0A2N9JDX7"/>
<feature type="chain" id="PRO_5039361818" description="DUF306 domain-containing protein" evidence="1">
    <location>
        <begin position="22"/>
        <end position="261"/>
    </location>
</feature>
<proteinExistence type="predicted"/>
<gene>
    <name evidence="3" type="ORF">MPLG2_0734</name>
</gene>